<evidence type="ECO:0000256" key="5">
    <source>
        <dbReference type="ARBA" id="ARBA00022801"/>
    </source>
</evidence>
<evidence type="ECO:0000256" key="1">
    <source>
        <dbReference type="ARBA" id="ARBA00006620"/>
    </source>
</evidence>
<evidence type="ECO:0000256" key="3">
    <source>
        <dbReference type="ARBA" id="ARBA00022722"/>
    </source>
</evidence>
<dbReference type="Gene3D" id="3.30.920.30">
    <property type="entry name" value="Hypothetical protein"/>
    <property type="match status" value="1"/>
</dbReference>
<evidence type="ECO:0000256" key="6">
    <source>
        <dbReference type="ARBA" id="ARBA00022884"/>
    </source>
</evidence>
<proteinExistence type="inferred from homology"/>
<dbReference type="InterPro" id="IPR038570">
    <property type="entry name" value="HicA_sf"/>
</dbReference>
<dbReference type="Pfam" id="PF07927">
    <property type="entry name" value="HicA_toxin"/>
    <property type="match status" value="1"/>
</dbReference>
<comment type="caution">
    <text evidence="8">The sequence shown here is derived from an EMBL/GenBank/DDBJ whole genome shotgun (WGS) entry which is preliminary data.</text>
</comment>
<evidence type="ECO:0000313" key="8">
    <source>
        <dbReference type="EMBL" id="OGG87565.1"/>
    </source>
</evidence>
<gene>
    <name evidence="8" type="ORF">A3B87_02380</name>
</gene>
<dbReference type="Proteomes" id="UP000179136">
    <property type="component" value="Unassembled WGS sequence"/>
</dbReference>
<dbReference type="GO" id="GO:0003729">
    <property type="term" value="F:mRNA binding"/>
    <property type="evidence" value="ECO:0007669"/>
    <property type="project" value="InterPro"/>
</dbReference>
<dbReference type="GO" id="GO:0016787">
    <property type="term" value="F:hydrolase activity"/>
    <property type="evidence" value="ECO:0007669"/>
    <property type="project" value="UniProtKB-KW"/>
</dbReference>
<comment type="similarity">
    <text evidence="1">Belongs to the HicA mRNA interferase family.</text>
</comment>
<organism evidence="8 9">
    <name type="scientific">Candidatus Kuenenbacteria bacterium RIFCSPHIGHO2_02_FULL_39_13</name>
    <dbReference type="NCBI Taxonomy" id="1798561"/>
    <lineage>
        <taxon>Bacteria</taxon>
        <taxon>Candidatus Kueneniibacteriota</taxon>
    </lineage>
</organism>
<name>A0A1F6FP11_9BACT</name>
<keyword evidence="7" id="KW-0346">Stress response</keyword>
<evidence type="ECO:0000256" key="7">
    <source>
        <dbReference type="ARBA" id="ARBA00023016"/>
    </source>
</evidence>
<keyword evidence="4" id="KW-0255">Endonuclease</keyword>
<dbReference type="SUPFAM" id="SSF54786">
    <property type="entry name" value="YcfA/nrd intein domain"/>
    <property type="match status" value="1"/>
</dbReference>
<reference evidence="8 9" key="1">
    <citation type="journal article" date="2016" name="Nat. Commun.">
        <title>Thousands of microbial genomes shed light on interconnected biogeochemical processes in an aquifer system.</title>
        <authorList>
            <person name="Anantharaman K."/>
            <person name="Brown C.T."/>
            <person name="Hug L.A."/>
            <person name="Sharon I."/>
            <person name="Castelle C.J."/>
            <person name="Probst A.J."/>
            <person name="Thomas B.C."/>
            <person name="Singh A."/>
            <person name="Wilkins M.J."/>
            <person name="Karaoz U."/>
            <person name="Brodie E.L."/>
            <person name="Williams K.H."/>
            <person name="Hubbard S.S."/>
            <person name="Banfield J.F."/>
        </authorList>
    </citation>
    <scope>NUCLEOTIDE SEQUENCE [LARGE SCALE GENOMIC DNA]</scope>
</reference>
<protein>
    <recommendedName>
        <fullName evidence="10">Addiction module toxin, HicA family</fullName>
    </recommendedName>
</protein>
<dbReference type="AlphaFoldDB" id="A0A1F6FP11"/>
<keyword evidence="6" id="KW-0694">RNA-binding</keyword>
<evidence type="ECO:0000256" key="4">
    <source>
        <dbReference type="ARBA" id="ARBA00022759"/>
    </source>
</evidence>
<dbReference type="InterPro" id="IPR012933">
    <property type="entry name" value="HicA_mRNA_interferase"/>
</dbReference>
<accession>A0A1F6FP11</accession>
<dbReference type="STRING" id="1798561.A3B87_02380"/>
<dbReference type="EMBL" id="MFMW01000006">
    <property type="protein sequence ID" value="OGG87565.1"/>
    <property type="molecule type" value="Genomic_DNA"/>
</dbReference>
<sequence length="73" mass="8065">MPKLPVIKPRELIRRLVKFGFVIDHQTGSHVVMYSAANHKRAVIPIHTKELPAGTLLAILREGGISKSDILGK</sequence>
<dbReference type="GO" id="GO:0004519">
    <property type="term" value="F:endonuclease activity"/>
    <property type="evidence" value="ECO:0007669"/>
    <property type="project" value="UniProtKB-KW"/>
</dbReference>
<keyword evidence="5" id="KW-0378">Hydrolase</keyword>
<keyword evidence="2" id="KW-1277">Toxin-antitoxin system</keyword>
<keyword evidence="3" id="KW-0540">Nuclease</keyword>
<evidence type="ECO:0008006" key="10">
    <source>
        <dbReference type="Google" id="ProtNLM"/>
    </source>
</evidence>
<evidence type="ECO:0000313" key="9">
    <source>
        <dbReference type="Proteomes" id="UP000179136"/>
    </source>
</evidence>
<evidence type="ECO:0000256" key="2">
    <source>
        <dbReference type="ARBA" id="ARBA00022649"/>
    </source>
</evidence>